<sequence length="74" mass="8782">MLLFLKNNRWTFSPLTSEKLLDTLKLAIGTYTEHKSSWEGLMKRGMGRDYSWENAAIQYEQVFTWAFMDPPYAR</sequence>
<comment type="subcellular location">
    <subcellularLocation>
        <location evidence="1">Plastid</location>
        <location evidence="1">Amyloplast</location>
    </subcellularLocation>
</comment>
<protein>
    <submittedName>
        <fullName evidence="3">Uncharacterized protein</fullName>
    </submittedName>
</protein>
<dbReference type="GO" id="GO:0009501">
    <property type="term" value="C:amyloplast"/>
    <property type="evidence" value="ECO:0007669"/>
    <property type="project" value="UniProtKB-SubCell"/>
</dbReference>
<keyword evidence="2" id="KW-0035">Amyloplast</keyword>
<dbReference type="AlphaFoldDB" id="A0A9J5ZY52"/>
<evidence type="ECO:0000256" key="1">
    <source>
        <dbReference type="ARBA" id="ARBA00004602"/>
    </source>
</evidence>
<dbReference type="GO" id="GO:0009507">
    <property type="term" value="C:chloroplast"/>
    <property type="evidence" value="ECO:0007669"/>
    <property type="project" value="TreeGrafter"/>
</dbReference>
<dbReference type="Proteomes" id="UP000824120">
    <property type="component" value="Chromosome 3"/>
</dbReference>
<dbReference type="PANTHER" id="PTHR45825">
    <property type="entry name" value="GRANULE-BOUND STARCH SYNTHASE 1, CHLOROPLASTIC/AMYLOPLASTIC"/>
    <property type="match status" value="1"/>
</dbReference>
<comment type="caution">
    <text evidence="3">The sequence shown here is derived from an EMBL/GenBank/DDBJ whole genome shotgun (WGS) entry which is preliminary data.</text>
</comment>
<accession>A0A9J5ZY52</accession>
<name>A0A9J5ZY52_SOLCO</name>
<keyword evidence="4" id="KW-1185">Reference proteome</keyword>
<dbReference type="SUPFAM" id="SSF53756">
    <property type="entry name" value="UDP-Glycosyltransferase/glycogen phosphorylase"/>
    <property type="match status" value="1"/>
</dbReference>
<evidence type="ECO:0000313" key="4">
    <source>
        <dbReference type="Proteomes" id="UP000824120"/>
    </source>
</evidence>
<organism evidence="3 4">
    <name type="scientific">Solanum commersonii</name>
    <name type="common">Commerson's wild potato</name>
    <name type="synonym">Commerson's nightshade</name>
    <dbReference type="NCBI Taxonomy" id="4109"/>
    <lineage>
        <taxon>Eukaryota</taxon>
        <taxon>Viridiplantae</taxon>
        <taxon>Streptophyta</taxon>
        <taxon>Embryophyta</taxon>
        <taxon>Tracheophyta</taxon>
        <taxon>Spermatophyta</taxon>
        <taxon>Magnoliopsida</taxon>
        <taxon>eudicotyledons</taxon>
        <taxon>Gunneridae</taxon>
        <taxon>Pentapetalae</taxon>
        <taxon>asterids</taxon>
        <taxon>lamiids</taxon>
        <taxon>Solanales</taxon>
        <taxon>Solanaceae</taxon>
        <taxon>Solanoideae</taxon>
        <taxon>Solaneae</taxon>
        <taxon>Solanum</taxon>
    </lineage>
</organism>
<dbReference type="EMBL" id="JACXVP010000003">
    <property type="protein sequence ID" value="KAG5617270.1"/>
    <property type="molecule type" value="Genomic_DNA"/>
</dbReference>
<reference evidence="3 4" key="1">
    <citation type="submission" date="2020-09" db="EMBL/GenBank/DDBJ databases">
        <title>De no assembly of potato wild relative species, Solanum commersonii.</title>
        <authorList>
            <person name="Cho K."/>
        </authorList>
    </citation>
    <scope>NUCLEOTIDE SEQUENCE [LARGE SCALE GENOMIC DNA]</scope>
    <source>
        <strain evidence="3">LZ3.2</strain>
        <tissue evidence="3">Leaf</tissue>
    </source>
</reference>
<dbReference type="Gene3D" id="3.40.50.2000">
    <property type="entry name" value="Glycogen Phosphorylase B"/>
    <property type="match status" value="2"/>
</dbReference>
<proteinExistence type="predicted"/>
<gene>
    <name evidence="3" type="ORF">H5410_017094</name>
</gene>
<dbReference type="PANTHER" id="PTHR45825:SF11">
    <property type="entry name" value="ALPHA AMYLASE DOMAIN-CONTAINING PROTEIN"/>
    <property type="match status" value="1"/>
</dbReference>
<evidence type="ECO:0000313" key="3">
    <source>
        <dbReference type="EMBL" id="KAG5617270.1"/>
    </source>
</evidence>
<dbReference type="OrthoDB" id="512920at2759"/>
<keyword evidence="2" id="KW-0934">Plastid</keyword>
<evidence type="ECO:0000256" key="2">
    <source>
        <dbReference type="ARBA" id="ARBA00023234"/>
    </source>
</evidence>